<organism evidence="1 2">
    <name type="scientific">Ottowia testudinis</name>
    <dbReference type="NCBI Taxonomy" id="2816950"/>
    <lineage>
        <taxon>Bacteria</taxon>
        <taxon>Pseudomonadati</taxon>
        <taxon>Pseudomonadota</taxon>
        <taxon>Betaproteobacteria</taxon>
        <taxon>Burkholderiales</taxon>
        <taxon>Comamonadaceae</taxon>
        <taxon>Ottowia</taxon>
    </lineage>
</organism>
<accession>A0A975CH32</accession>
<gene>
    <name evidence="1" type="ORF">J1M35_05015</name>
</gene>
<evidence type="ECO:0000313" key="2">
    <source>
        <dbReference type="Proteomes" id="UP000663903"/>
    </source>
</evidence>
<protein>
    <recommendedName>
        <fullName evidence="3">DUF1579 domain-containing protein</fullName>
    </recommendedName>
</protein>
<dbReference type="Proteomes" id="UP000663903">
    <property type="component" value="Chromosome"/>
</dbReference>
<reference evidence="1" key="1">
    <citation type="submission" date="2021-03" db="EMBL/GenBank/DDBJ databases">
        <title>Ottowia sp. 27C isolated from the cloaca of a Giant Asian pond turtle (Heosemys grandis).</title>
        <authorList>
            <person name="Spergser J."/>
            <person name="Busse H.-J."/>
        </authorList>
    </citation>
    <scope>NUCLEOTIDE SEQUENCE</scope>
    <source>
        <strain evidence="1">27C</strain>
    </source>
</reference>
<evidence type="ECO:0000313" key="1">
    <source>
        <dbReference type="EMBL" id="QTD46265.1"/>
    </source>
</evidence>
<name>A0A975CH32_9BURK</name>
<proteinExistence type="predicted"/>
<dbReference type="AlphaFoldDB" id="A0A975CH32"/>
<dbReference type="RefSeq" id="WP_208010164.1">
    <property type="nucleotide sequence ID" value="NZ_CP071796.1"/>
</dbReference>
<keyword evidence="2" id="KW-1185">Reference proteome</keyword>
<sequence>MRQSATSPAPQLPPEIVRYLRGAPPEARQFDFLIGHWHVAATAFGPDGVVQRKYAARWEAQHLNGGRMVMDDFRAQSPQGEDLSSFVTLRTWCESTSRWEITGQAALQPALNVQWHGQWQDGEMRLHAVGVDPQGVTVHTRIRFFDIAPENFTWESQFSRDGGDTWHLSARLQAQRIAAANVNLAH</sequence>
<dbReference type="KEGG" id="otd:J1M35_05015"/>
<evidence type="ECO:0008006" key="3">
    <source>
        <dbReference type="Google" id="ProtNLM"/>
    </source>
</evidence>
<dbReference type="EMBL" id="CP071796">
    <property type="protein sequence ID" value="QTD46265.1"/>
    <property type="molecule type" value="Genomic_DNA"/>
</dbReference>